<dbReference type="GeneID" id="83196938"/>
<reference evidence="3" key="1">
    <citation type="submission" date="2022-11" db="EMBL/GenBank/DDBJ databases">
        <authorList>
            <person name="Petersen C."/>
        </authorList>
    </citation>
    <scope>NUCLEOTIDE SEQUENCE</scope>
    <source>
        <strain evidence="3">IBT 19713</strain>
    </source>
</reference>
<accession>A0A9W9TYB9</accession>
<keyword evidence="2" id="KW-0472">Membrane</keyword>
<feature type="transmembrane region" description="Helical" evidence="2">
    <location>
        <begin position="20"/>
        <end position="45"/>
    </location>
</feature>
<dbReference type="Proteomes" id="UP001150941">
    <property type="component" value="Unassembled WGS sequence"/>
</dbReference>
<reference evidence="3" key="2">
    <citation type="journal article" date="2023" name="IMA Fungus">
        <title>Comparative genomic study of the Penicillium genus elucidates a diverse pangenome and 15 lateral gene transfer events.</title>
        <authorList>
            <person name="Petersen C."/>
            <person name="Sorensen T."/>
            <person name="Nielsen M.R."/>
            <person name="Sondergaard T.E."/>
            <person name="Sorensen J.L."/>
            <person name="Fitzpatrick D.A."/>
            <person name="Frisvad J.C."/>
            <person name="Nielsen K.L."/>
        </authorList>
    </citation>
    <scope>NUCLEOTIDE SEQUENCE</scope>
    <source>
        <strain evidence="3">IBT 19713</strain>
    </source>
</reference>
<dbReference type="RefSeq" id="XP_058335666.1">
    <property type="nucleotide sequence ID" value="XM_058469635.1"/>
</dbReference>
<organism evidence="3 4">
    <name type="scientific">Penicillium chermesinum</name>
    <dbReference type="NCBI Taxonomy" id="63820"/>
    <lineage>
        <taxon>Eukaryota</taxon>
        <taxon>Fungi</taxon>
        <taxon>Dikarya</taxon>
        <taxon>Ascomycota</taxon>
        <taxon>Pezizomycotina</taxon>
        <taxon>Eurotiomycetes</taxon>
        <taxon>Eurotiomycetidae</taxon>
        <taxon>Eurotiales</taxon>
        <taxon>Aspergillaceae</taxon>
        <taxon>Penicillium</taxon>
    </lineage>
</organism>
<dbReference type="EMBL" id="JAPQKS010000001">
    <property type="protein sequence ID" value="KAJ5248887.1"/>
    <property type="molecule type" value="Genomic_DNA"/>
</dbReference>
<feature type="region of interest" description="Disordered" evidence="1">
    <location>
        <begin position="114"/>
        <end position="142"/>
    </location>
</feature>
<sequence length="142" mass="15792">MAENTSLSALETIFGAGTRLWHVLGAILAGIAVLAVIFCGAYWCVQALKNRYIPMGTLVPSAEGLRFTRLSLHFHRSMTPGWIVGLALWLCERSKPAGQPKKVTMRSVVANWLRRRQHPDDEEQAETRIPTPDPGEQSNRPT</sequence>
<comment type="caution">
    <text evidence="3">The sequence shown here is derived from an EMBL/GenBank/DDBJ whole genome shotgun (WGS) entry which is preliminary data.</text>
</comment>
<name>A0A9W9TYB9_9EURO</name>
<evidence type="ECO:0000256" key="1">
    <source>
        <dbReference type="SAM" id="MobiDB-lite"/>
    </source>
</evidence>
<keyword evidence="2" id="KW-1133">Transmembrane helix</keyword>
<gene>
    <name evidence="3" type="ORF">N7468_000338</name>
</gene>
<evidence type="ECO:0000313" key="4">
    <source>
        <dbReference type="Proteomes" id="UP001150941"/>
    </source>
</evidence>
<evidence type="ECO:0000313" key="3">
    <source>
        <dbReference type="EMBL" id="KAJ5248887.1"/>
    </source>
</evidence>
<evidence type="ECO:0000256" key="2">
    <source>
        <dbReference type="SAM" id="Phobius"/>
    </source>
</evidence>
<protein>
    <submittedName>
        <fullName evidence="3">Uncharacterized protein</fullName>
    </submittedName>
</protein>
<proteinExistence type="predicted"/>
<keyword evidence="2" id="KW-0812">Transmembrane</keyword>
<dbReference type="AlphaFoldDB" id="A0A9W9TYB9"/>
<keyword evidence="4" id="KW-1185">Reference proteome</keyword>